<feature type="domain" description="PEP-utilising enzyme mobile" evidence="16">
    <location>
        <begin position="396"/>
        <end position="467"/>
    </location>
</feature>
<evidence type="ECO:0000256" key="4">
    <source>
        <dbReference type="ARBA" id="ARBA00007837"/>
    </source>
</evidence>
<evidence type="ECO:0000256" key="12">
    <source>
        <dbReference type="ARBA" id="ARBA00022842"/>
    </source>
</evidence>
<organism evidence="19 20">
    <name type="scientific">Rhodohalobacter sulfatireducens</name>
    <dbReference type="NCBI Taxonomy" id="2911366"/>
    <lineage>
        <taxon>Bacteria</taxon>
        <taxon>Pseudomonadati</taxon>
        <taxon>Balneolota</taxon>
        <taxon>Balneolia</taxon>
        <taxon>Balneolales</taxon>
        <taxon>Balneolaceae</taxon>
        <taxon>Rhodohalobacter</taxon>
    </lineage>
</organism>
<feature type="domain" description="PEP-utilising enzyme C-terminal" evidence="18">
    <location>
        <begin position="493"/>
        <end position="801"/>
    </location>
</feature>
<dbReference type="InterPro" id="IPR015813">
    <property type="entry name" value="Pyrv/PenolPyrv_kinase-like_dom"/>
</dbReference>
<dbReference type="NCBIfam" id="NF005057">
    <property type="entry name" value="PRK06464.1"/>
    <property type="match status" value="1"/>
</dbReference>
<evidence type="ECO:0000259" key="18">
    <source>
        <dbReference type="Pfam" id="PF02896"/>
    </source>
</evidence>
<evidence type="ECO:0000259" key="17">
    <source>
        <dbReference type="Pfam" id="PF01326"/>
    </source>
</evidence>
<dbReference type="Gene3D" id="3.30.1490.20">
    <property type="entry name" value="ATP-grasp fold, A domain"/>
    <property type="match status" value="1"/>
</dbReference>
<evidence type="ECO:0000256" key="2">
    <source>
        <dbReference type="ARBA" id="ARBA00002988"/>
    </source>
</evidence>
<dbReference type="RefSeq" id="WP_237852155.1">
    <property type="nucleotide sequence ID" value="NZ_JAKLWS010000001.1"/>
</dbReference>
<dbReference type="Pfam" id="PF01326">
    <property type="entry name" value="PPDK_N"/>
    <property type="match status" value="1"/>
</dbReference>
<keyword evidence="9 15" id="KW-0547">Nucleotide-binding</keyword>
<sequence>MNQISKPYIIWFSEIGMDDVPIVGGKNASLGEMTRHLTKEGISVPDGFATTADAYWEFIHSNKLEPAIENVITAYQNGEVELKEAGRTLRQMFLKSTFPTPLAEGIQEAYKILSKKYQNGTPKLSEDFSVNVAVRSSATAEDLPHASFAGQQETYLNVNGPDDLMNACKNCFASLFTDRAITYREKMGFDHMKVALSIGVQKMVRPDESCSGVMFTVDTETGFPKAIVITGSWGLGETVVKGTVNPDQFYVFKPHLNNLDYKPIIEKSLGSKEVKMIYASEKGKNTAVVPTDITERDKFVLSDDEILTLARWGLTIENHYQKAMDIEWVKEDETQKLYILQARPETVHSTLENGLFKSYKLKPGKHNILVKGVSIGSSISTGKAKVIRDATDLKGIDENTILVTEMTEPDWVPAMKRASGIVTDFGGRTCHAAIVSRELSIPAVVGTGNATKTLKDGQEITLSSAEGDAGYVYEGQLEFDIYETDLSDLPDPKTNVMLNLATPESAFKWWKLPVKGIGLARMEFIISNHIKIHPMALVHPDRIDNEEEFRKIRKLTAGYSDLKQYFVDRLASGISKIAASQYPKPVIVRTSDFKTNEYAGLIGGQHFEPHEENPMLGWRGASRYYSEGYREGFELECRALKKVREEIGLDNVIVMIPFCRTLNEAEKVLNVMADNELKRGEKGLQIYMMCEIPSNYILANQFAKLFDGFSIGSNDLTQLILGVDRDSSEMAHLFSENDEAVKTAIREVIERVHEADTPVGFCGQAPSDNPEYAAFLVKCGIDSISVVPDSVIDVIQKVKDAETSSKEDLEYQIT</sequence>
<keyword evidence="7 15" id="KW-0808">Transferase</keyword>
<dbReference type="PIRSF" id="PIRSF000854">
    <property type="entry name" value="PEP_synthase"/>
    <property type="match status" value="1"/>
</dbReference>
<reference evidence="19" key="2">
    <citation type="submission" date="2024-05" db="EMBL/GenBank/DDBJ databases">
        <title>Rhodohalobacter halophilus gen. nov., sp. nov., a moderately halophilic member of the family Balneolaceae.</title>
        <authorList>
            <person name="Xia J."/>
        </authorList>
    </citation>
    <scope>NUCLEOTIDE SEQUENCE</scope>
    <source>
        <strain evidence="19">WB101</strain>
    </source>
</reference>
<dbReference type="InterPro" id="IPR040442">
    <property type="entry name" value="Pyrv_kinase-like_dom_sf"/>
</dbReference>
<dbReference type="InterPro" id="IPR013815">
    <property type="entry name" value="ATP_grasp_subdomain_1"/>
</dbReference>
<feature type="domain" description="Pyruvate phosphate dikinase AMP/ATP-binding" evidence="17">
    <location>
        <begin position="21"/>
        <end position="350"/>
    </location>
</feature>
<dbReference type="InterPro" id="IPR018274">
    <property type="entry name" value="PEP_util_AS"/>
</dbReference>
<evidence type="ECO:0000256" key="6">
    <source>
        <dbReference type="ARBA" id="ARBA00021623"/>
    </source>
</evidence>
<evidence type="ECO:0000313" key="19">
    <source>
        <dbReference type="EMBL" id="MCG2587315.1"/>
    </source>
</evidence>
<dbReference type="EC" id="2.7.9.2" evidence="5 15"/>
<evidence type="ECO:0000313" key="20">
    <source>
        <dbReference type="Proteomes" id="UP001165366"/>
    </source>
</evidence>
<evidence type="ECO:0000256" key="10">
    <source>
        <dbReference type="ARBA" id="ARBA00022777"/>
    </source>
</evidence>
<dbReference type="PANTHER" id="PTHR43030:SF1">
    <property type="entry name" value="PHOSPHOENOLPYRUVATE SYNTHASE"/>
    <property type="match status" value="1"/>
</dbReference>
<dbReference type="SUPFAM" id="SSF51621">
    <property type="entry name" value="Phosphoenolpyruvate/pyruvate domain"/>
    <property type="match status" value="1"/>
</dbReference>
<dbReference type="InterPro" id="IPR023151">
    <property type="entry name" value="PEP_util_CS"/>
</dbReference>
<dbReference type="Pfam" id="PF00391">
    <property type="entry name" value="PEP-utilizers"/>
    <property type="match status" value="1"/>
</dbReference>
<comment type="catalytic activity">
    <reaction evidence="14 15">
        <text>pyruvate + ATP + H2O = phosphoenolpyruvate + AMP + phosphate + 2 H(+)</text>
        <dbReference type="Rhea" id="RHEA:11364"/>
        <dbReference type="ChEBI" id="CHEBI:15361"/>
        <dbReference type="ChEBI" id="CHEBI:15377"/>
        <dbReference type="ChEBI" id="CHEBI:15378"/>
        <dbReference type="ChEBI" id="CHEBI:30616"/>
        <dbReference type="ChEBI" id="CHEBI:43474"/>
        <dbReference type="ChEBI" id="CHEBI:58702"/>
        <dbReference type="ChEBI" id="CHEBI:456215"/>
        <dbReference type="EC" id="2.7.9.2"/>
    </reaction>
</comment>
<comment type="caution">
    <text evidence="19">The sequence shown here is derived from an EMBL/GenBank/DDBJ whole genome shotgun (WGS) entry which is preliminary data.</text>
</comment>
<dbReference type="InterPro" id="IPR008279">
    <property type="entry name" value="PEP-util_enz_mobile_dom"/>
</dbReference>
<comment type="similarity">
    <text evidence="4 15">Belongs to the PEP-utilizing enzyme family.</text>
</comment>
<evidence type="ECO:0000259" key="16">
    <source>
        <dbReference type="Pfam" id="PF00391"/>
    </source>
</evidence>
<evidence type="ECO:0000256" key="3">
    <source>
        <dbReference type="ARBA" id="ARBA00004742"/>
    </source>
</evidence>
<dbReference type="InterPro" id="IPR002192">
    <property type="entry name" value="PPDK_AMP/ATP-bd"/>
</dbReference>
<dbReference type="InterPro" id="IPR000121">
    <property type="entry name" value="PEP_util_C"/>
</dbReference>
<evidence type="ECO:0000256" key="15">
    <source>
        <dbReference type="PIRNR" id="PIRNR000854"/>
    </source>
</evidence>
<dbReference type="SUPFAM" id="SSF56059">
    <property type="entry name" value="Glutathione synthetase ATP-binding domain-like"/>
    <property type="match status" value="1"/>
</dbReference>
<keyword evidence="8 15" id="KW-0479">Metal-binding</keyword>
<proteinExistence type="inferred from homology"/>
<dbReference type="PROSITE" id="PS00370">
    <property type="entry name" value="PEP_ENZYMES_PHOS_SITE"/>
    <property type="match status" value="1"/>
</dbReference>
<keyword evidence="19" id="KW-0378">Hydrolase</keyword>
<dbReference type="GO" id="GO:0016787">
    <property type="term" value="F:hydrolase activity"/>
    <property type="evidence" value="ECO:0007669"/>
    <property type="project" value="UniProtKB-KW"/>
</dbReference>
<reference evidence="19" key="1">
    <citation type="submission" date="2022-01" db="EMBL/GenBank/DDBJ databases">
        <authorList>
            <person name="Wang Y."/>
        </authorList>
    </citation>
    <scope>NUCLEOTIDE SEQUENCE</scope>
    <source>
        <strain evidence="19">WB101</strain>
    </source>
</reference>
<keyword evidence="11 15" id="KW-0067">ATP-binding</keyword>
<dbReference type="Pfam" id="PF02896">
    <property type="entry name" value="PEP-utilizers_C"/>
    <property type="match status" value="1"/>
</dbReference>
<comment type="pathway">
    <text evidence="3 15">Carbohydrate biosynthesis; gluconeogenesis.</text>
</comment>
<name>A0ABS9K8Z1_9BACT</name>
<dbReference type="Gene3D" id="3.20.20.60">
    <property type="entry name" value="Phosphoenolpyruvate-binding domains"/>
    <property type="match status" value="1"/>
</dbReference>
<gene>
    <name evidence="19" type="primary">ppsA</name>
    <name evidence="19" type="ORF">L6773_01970</name>
</gene>
<comment type="function">
    <text evidence="2 15">Catalyzes the phosphorylation of pyruvate to phosphoenolpyruvate.</text>
</comment>
<dbReference type="InterPro" id="IPR036637">
    <property type="entry name" value="Phosphohistidine_dom_sf"/>
</dbReference>
<dbReference type="EMBL" id="JAKLWS010000001">
    <property type="protein sequence ID" value="MCG2587315.1"/>
    <property type="molecule type" value="Genomic_DNA"/>
</dbReference>
<evidence type="ECO:0000256" key="14">
    <source>
        <dbReference type="ARBA" id="ARBA00047700"/>
    </source>
</evidence>
<dbReference type="NCBIfam" id="TIGR01418">
    <property type="entry name" value="PEP_synth"/>
    <property type="match status" value="1"/>
</dbReference>
<accession>A0ABS9K8Z1</accession>
<evidence type="ECO:0000256" key="1">
    <source>
        <dbReference type="ARBA" id="ARBA00001946"/>
    </source>
</evidence>
<keyword evidence="10 15" id="KW-0418">Kinase</keyword>
<dbReference type="Proteomes" id="UP001165366">
    <property type="component" value="Unassembled WGS sequence"/>
</dbReference>
<evidence type="ECO:0000256" key="11">
    <source>
        <dbReference type="ARBA" id="ARBA00022840"/>
    </source>
</evidence>
<dbReference type="InterPro" id="IPR006319">
    <property type="entry name" value="PEP_synth"/>
</dbReference>
<evidence type="ECO:0000256" key="9">
    <source>
        <dbReference type="ARBA" id="ARBA00022741"/>
    </source>
</evidence>
<keyword evidence="12 15" id="KW-0460">Magnesium</keyword>
<dbReference type="Gene3D" id="3.50.30.10">
    <property type="entry name" value="Phosphohistidine domain"/>
    <property type="match status" value="1"/>
</dbReference>
<evidence type="ECO:0000256" key="7">
    <source>
        <dbReference type="ARBA" id="ARBA00022679"/>
    </source>
</evidence>
<evidence type="ECO:0000256" key="5">
    <source>
        <dbReference type="ARBA" id="ARBA00011996"/>
    </source>
</evidence>
<keyword evidence="20" id="KW-1185">Reference proteome</keyword>
<dbReference type="PROSITE" id="PS00742">
    <property type="entry name" value="PEP_ENZYMES_2"/>
    <property type="match status" value="1"/>
</dbReference>
<comment type="cofactor">
    <cofactor evidence="1 15">
        <name>Mg(2+)</name>
        <dbReference type="ChEBI" id="CHEBI:18420"/>
    </cofactor>
</comment>
<dbReference type="GO" id="GO:0008986">
    <property type="term" value="F:pyruvate, water dikinase activity"/>
    <property type="evidence" value="ECO:0007669"/>
    <property type="project" value="UniProtKB-EC"/>
</dbReference>
<protein>
    <recommendedName>
        <fullName evidence="6 15">Phosphoenolpyruvate synthase</fullName>
        <shortName evidence="15">PEP synthase</shortName>
        <ecNumber evidence="5 15">2.7.9.2</ecNumber>
    </recommendedName>
    <alternativeName>
        <fullName evidence="13 15">Pyruvate, water dikinase</fullName>
    </alternativeName>
</protein>
<evidence type="ECO:0000256" key="13">
    <source>
        <dbReference type="ARBA" id="ARBA00033470"/>
    </source>
</evidence>
<dbReference type="SUPFAM" id="SSF52009">
    <property type="entry name" value="Phosphohistidine domain"/>
    <property type="match status" value="1"/>
</dbReference>
<dbReference type="Gene3D" id="3.30.470.20">
    <property type="entry name" value="ATP-grasp fold, B domain"/>
    <property type="match status" value="1"/>
</dbReference>
<evidence type="ECO:0000256" key="8">
    <source>
        <dbReference type="ARBA" id="ARBA00022723"/>
    </source>
</evidence>
<dbReference type="PANTHER" id="PTHR43030">
    <property type="entry name" value="PHOSPHOENOLPYRUVATE SYNTHASE"/>
    <property type="match status" value="1"/>
</dbReference>